<proteinExistence type="predicted"/>
<dbReference type="InterPro" id="IPR045665">
    <property type="entry name" value="DUF6386"/>
</dbReference>
<dbReference type="Pfam" id="PF19923">
    <property type="entry name" value="DUF6386"/>
    <property type="match status" value="1"/>
</dbReference>
<name>A0ABX8VWH0_9GAMM</name>
<gene>
    <name evidence="1" type="ORF">FGI21_00585</name>
</gene>
<dbReference type="RefSeq" id="WP_040001587.1">
    <property type="nucleotide sequence ID" value="NZ_CP040817.1"/>
</dbReference>
<sequence>MNINFKIFTDTATIVIFDLQSLKHRITDTPDWWSIEDDEIDETNNGNAVFLNLGSDGEYLINIVESLNDYDGAAYIKSPSGDIFIGAGEDTTGGDLEPENTNSVSGYFLKSLPGNYSVKFKKVDSNIYLSFAPSKENRNNIGKPIRL</sequence>
<dbReference type="Proteomes" id="UP000824976">
    <property type="component" value="Chromosome"/>
</dbReference>
<reference evidence="1 2" key="1">
    <citation type="submission" date="2019-06" db="EMBL/GenBank/DDBJ databases">
        <title>Complete genome of Dickeya zeae PL65.</title>
        <authorList>
            <person name="Boluk G."/>
            <person name="Arif M."/>
        </authorList>
    </citation>
    <scope>NUCLEOTIDE SEQUENCE [LARGE SCALE GENOMIC DNA]</scope>
    <source>
        <strain evidence="1 2">PL65</strain>
    </source>
</reference>
<evidence type="ECO:0000313" key="2">
    <source>
        <dbReference type="Proteomes" id="UP000824976"/>
    </source>
</evidence>
<keyword evidence="2" id="KW-1185">Reference proteome</keyword>
<protein>
    <submittedName>
        <fullName evidence="1">Uncharacterized protein</fullName>
    </submittedName>
</protein>
<dbReference type="EMBL" id="CP040817">
    <property type="protein sequence ID" value="QYM90470.1"/>
    <property type="molecule type" value="Genomic_DNA"/>
</dbReference>
<accession>A0ABX8VWH0</accession>
<organism evidence="1 2">
    <name type="scientific">Dickeya zeae</name>
    <dbReference type="NCBI Taxonomy" id="204042"/>
    <lineage>
        <taxon>Bacteria</taxon>
        <taxon>Pseudomonadati</taxon>
        <taxon>Pseudomonadota</taxon>
        <taxon>Gammaproteobacteria</taxon>
        <taxon>Enterobacterales</taxon>
        <taxon>Pectobacteriaceae</taxon>
        <taxon>Dickeya</taxon>
    </lineage>
</organism>
<evidence type="ECO:0000313" key="1">
    <source>
        <dbReference type="EMBL" id="QYM90470.1"/>
    </source>
</evidence>